<evidence type="ECO:0000313" key="4">
    <source>
        <dbReference type="Proteomes" id="UP000192708"/>
    </source>
</evidence>
<dbReference type="AlphaFoldDB" id="A0A1W1Y3Q3"/>
<evidence type="ECO:0000256" key="1">
    <source>
        <dbReference type="ARBA" id="ARBA00006987"/>
    </source>
</evidence>
<comment type="similarity">
    <text evidence="1">Belongs to the UPF0065 (bug) family.</text>
</comment>
<accession>A0A1W1Y3Q3</accession>
<dbReference type="Pfam" id="PF03401">
    <property type="entry name" value="TctC"/>
    <property type="match status" value="1"/>
</dbReference>
<evidence type="ECO:0000256" key="2">
    <source>
        <dbReference type="SAM" id="SignalP"/>
    </source>
</evidence>
<dbReference type="STRING" id="1938817.SAMN06296008_101280"/>
<dbReference type="PANTHER" id="PTHR42928">
    <property type="entry name" value="TRICARBOXYLATE-BINDING PROTEIN"/>
    <property type="match status" value="1"/>
</dbReference>
<evidence type="ECO:0000313" key="3">
    <source>
        <dbReference type="EMBL" id="SMC30792.1"/>
    </source>
</evidence>
<keyword evidence="3" id="KW-0675">Receptor</keyword>
<organism evidence="3 4">
    <name type="scientific">Polynucleobacter kasalickyi</name>
    <dbReference type="NCBI Taxonomy" id="1938817"/>
    <lineage>
        <taxon>Bacteria</taxon>
        <taxon>Pseudomonadati</taxon>
        <taxon>Pseudomonadota</taxon>
        <taxon>Betaproteobacteria</taxon>
        <taxon>Burkholderiales</taxon>
        <taxon>Burkholderiaceae</taxon>
        <taxon>Polynucleobacter</taxon>
    </lineage>
</organism>
<dbReference type="Gene3D" id="3.40.190.10">
    <property type="entry name" value="Periplasmic binding protein-like II"/>
    <property type="match status" value="1"/>
</dbReference>
<dbReference type="InterPro" id="IPR042100">
    <property type="entry name" value="Bug_dom1"/>
</dbReference>
<dbReference type="RefSeq" id="WP_084282067.1">
    <property type="nucleotide sequence ID" value="NZ_FWXJ01000001.1"/>
</dbReference>
<dbReference type="PANTHER" id="PTHR42928:SF5">
    <property type="entry name" value="BLR1237 PROTEIN"/>
    <property type="match status" value="1"/>
</dbReference>
<protein>
    <submittedName>
        <fullName evidence="3">Tripartite-type tricarboxylate transporter, receptor component TctC</fullName>
    </submittedName>
</protein>
<sequence length="330" mass="34698">MKSMFHGAWLKLLISSFVVISIASPSVAADYPSKSIKMIIPFAPGGASDFIGRILAVKLGEILGQQIVIDNRTGVAGNLGMEMAAKSAPDGYTIFLGNIGTSAINPALYPHLNINPLRDFIPVTQVADVPSALVANVDFPPKNTAELATYLKANPNKFNYASPGSGSANRLEMEVFMKLVGSTMTHVPYKGGAGPAVVGLIGTDTQLMFTTLPSVKQFMIAGKVKSYGVTSTTRQPGLPNVPTMLEQGYPDLVTGSWQCIFVPVGTPPAIVNQLFIAITKALDSAEIKEKISNGGANAVVSASPEAAKLFVATELTRWGKVVKESGATAD</sequence>
<dbReference type="Proteomes" id="UP000192708">
    <property type="component" value="Unassembled WGS sequence"/>
</dbReference>
<feature type="signal peptide" evidence="2">
    <location>
        <begin position="1"/>
        <end position="28"/>
    </location>
</feature>
<dbReference type="Gene3D" id="3.40.190.150">
    <property type="entry name" value="Bordetella uptake gene, domain 1"/>
    <property type="match status" value="1"/>
</dbReference>
<dbReference type="EMBL" id="FWXJ01000001">
    <property type="protein sequence ID" value="SMC30792.1"/>
    <property type="molecule type" value="Genomic_DNA"/>
</dbReference>
<dbReference type="OrthoDB" id="9148384at2"/>
<name>A0A1W1Y3Q3_9BURK</name>
<proteinExistence type="inferred from homology"/>
<dbReference type="InterPro" id="IPR005064">
    <property type="entry name" value="BUG"/>
</dbReference>
<dbReference type="PIRSF" id="PIRSF017082">
    <property type="entry name" value="YflP"/>
    <property type="match status" value="1"/>
</dbReference>
<feature type="chain" id="PRO_5010739055" evidence="2">
    <location>
        <begin position="29"/>
        <end position="330"/>
    </location>
</feature>
<gene>
    <name evidence="3" type="ORF">SAMN06296008_101280</name>
</gene>
<keyword evidence="4" id="KW-1185">Reference proteome</keyword>
<keyword evidence="2" id="KW-0732">Signal</keyword>
<reference evidence="3 4" key="1">
    <citation type="submission" date="2017-04" db="EMBL/GenBank/DDBJ databases">
        <authorList>
            <person name="Afonso C.L."/>
            <person name="Miller P.J."/>
            <person name="Scott M.A."/>
            <person name="Spackman E."/>
            <person name="Goraichik I."/>
            <person name="Dimitrov K.M."/>
            <person name="Suarez D.L."/>
            <person name="Swayne D.E."/>
        </authorList>
    </citation>
    <scope>NUCLEOTIDE SEQUENCE [LARGE SCALE GENOMIC DNA]</scope>
    <source>
        <strain evidence="3 4">VK13</strain>
    </source>
</reference>